<organism evidence="2">
    <name type="scientific">marine sediment metagenome</name>
    <dbReference type="NCBI Taxonomy" id="412755"/>
    <lineage>
        <taxon>unclassified sequences</taxon>
        <taxon>metagenomes</taxon>
        <taxon>ecological metagenomes</taxon>
    </lineage>
</organism>
<dbReference type="Pfam" id="PF00011">
    <property type="entry name" value="HSP20"/>
    <property type="match status" value="1"/>
</dbReference>
<dbReference type="AlphaFoldDB" id="A0A0F9N592"/>
<accession>A0A0F9N592</accession>
<protein>
    <recommendedName>
        <fullName evidence="1">SHSP domain-containing protein</fullName>
    </recommendedName>
</protein>
<name>A0A0F9N592_9ZZZZ</name>
<feature type="domain" description="SHSP" evidence="1">
    <location>
        <begin position="35"/>
        <end position="108"/>
    </location>
</feature>
<dbReference type="EMBL" id="LAZR01008771">
    <property type="protein sequence ID" value="KKM76652.1"/>
    <property type="molecule type" value="Genomic_DNA"/>
</dbReference>
<sequence>MSEMANVENKDEIKEIEEKSVKRVLIPEICMYDNKESTGYVMEIILPGVEKKDVKVKMNKDNLIIYGESDNIKYGGVFQLCCPVDHENAKSTYNNGLLKVEVPYIDELKDIIEVKID</sequence>
<dbReference type="SUPFAM" id="SSF49764">
    <property type="entry name" value="HSP20-like chaperones"/>
    <property type="match status" value="1"/>
</dbReference>
<gene>
    <name evidence="2" type="ORF">LCGC14_1377990</name>
</gene>
<evidence type="ECO:0000313" key="2">
    <source>
        <dbReference type="EMBL" id="KKM76652.1"/>
    </source>
</evidence>
<proteinExistence type="predicted"/>
<dbReference type="CDD" id="cd06464">
    <property type="entry name" value="ACD_sHsps-like"/>
    <property type="match status" value="1"/>
</dbReference>
<evidence type="ECO:0000259" key="1">
    <source>
        <dbReference type="Pfam" id="PF00011"/>
    </source>
</evidence>
<comment type="caution">
    <text evidence="2">The sequence shown here is derived from an EMBL/GenBank/DDBJ whole genome shotgun (WGS) entry which is preliminary data.</text>
</comment>
<dbReference type="Gene3D" id="2.60.40.790">
    <property type="match status" value="1"/>
</dbReference>
<reference evidence="2" key="1">
    <citation type="journal article" date="2015" name="Nature">
        <title>Complex archaea that bridge the gap between prokaryotes and eukaryotes.</title>
        <authorList>
            <person name="Spang A."/>
            <person name="Saw J.H."/>
            <person name="Jorgensen S.L."/>
            <person name="Zaremba-Niedzwiedzka K."/>
            <person name="Martijn J."/>
            <person name="Lind A.E."/>
            <person name="van Eijk R."/>
            <person name="Schleper C."/>
            <person name="Guy L."/>
            <person name="Ettema T.J."/>
        </authorList>
    </citation>
    <scope>NUCLEOTIDE SEQUENCE</scope>
</reference>
<dbReference type="InterPro" id="IPR002068">
    <property type="entry name" value="A-crystallin/Hsp20_dom"/>
</dbReference>
<dbReference type="InterPro" id="IPR008978">
    <property type="entry name" value="HSP20-like_chaperone"/>
</dbReference>